<feature type="domain" description="CHAT" evidence="4">
    <location>
        <begin position="1487"/>
        <end position="1838"/>
    </location>
</feature>
<dbReference type="InterPro" id="IPR019734">
    <property type="entry name" value="TPR_rpt"/>
</dbReference>
<dbReference type="Proteomes" id="UP000320421">
    <property type="component" value="Chromosome"/>
</dbReference>
<keyword evidence="2 3" id="KW-0802">TPR repeat</keyword>
<evidence type="ECO:0000313" key="5">
    <source>
        <dbReference type="EMBL" id="QDT20243.1"/>
    </source>
</evidence>
<dbReference type="PROSITE" id="PS50005">
    <property type="entry name" value="TPR"/>
    <property type="match status" value="1"/>
</dbReference>
<gene>
    <name evidence="5" type="ORF">HG66A1_20280</name>
</gene>
<evidence type="ECO:0000259" key="4">
    <source>
        <dbReference type="Pfam" id="PF12770"/>
    </source>
</evidence>
<dbReference type="PANTHER" id="PTHR45641">
    <property type="entry name" value="TETRATRICOPEPTIDE REPEAT PROTEIN (AFU_ORTHOLOGUE AFUA_6G03870)"/>
    <property type="match status" value="1"/>
</dbReference>
<evidence type="ECO:0000313" key="6">
    <source>
        <dbReference type="Proteomes" id="UP000320421"/>
    </source>
</evidence>
<name>A0A517PLI6_9PLAN</name>
<dbReference type="InterPro" id="IPR011990">
    <property type="entry name" value="TPR-like_helical_dom_sf"/>
</dbReference>
<dbReference type="SMART" id="SM00028">
    <property type="entry name" value="TPR"/>
    <property type="match status" value="11"/>
</dbReference>
<feature type="repeat" description="TPR" evidence="3">
    <location>
        <begin position="1129"/>
        <end position="1162"/>
    </location>
</feature>
<dbReference type="InterPro" id="IPR024983">
    <property type="entry name" value="CHAT_dom"/>
</dbReference>
<sequence length="1846" mass="208005">MPAPQKYASMGGGGLALLFLLCAWFAGSRWGLPTEHLQAQQPDQPLVAPRPAIHSETSTARQRRQLLTEMEAVWLEGNLTEAIALAEKLFRLEQKIFGSESDETAWRLRDLAKYSLENNQVDAALRYATQSSEIIDRLHQTESWKTEDALRFQQTLVAISDLPLTKRMKFLNAERDFLNGLLENDYRAALEANLLRAGVLLELLGDRHLSVIEALLRSQELLVVMNDPSSSITQIQRLDQLIPQVTKTPHPVHAYLHKVWADQALHGGATDLADEHFRKSVKFYEQSKVDFLPDYAITLNNFGLFLIRTGRFDEAHHVLKKACSLLRNRVGLINSQTQLLEYNLISLEQYLSQQALPEHNWDTAERYLENSLATLKQIESDTGKSQYQIRDVEWDLKVLRLCRTMNQASLQDMDRCLALKSQIDTKTIPGDETAALALSREYRDLVQKLFGANTPSAVRADFQVAKQTTDRDAKLALYRSLLKPMRAVLGDDHPAYAELLIEIADWSEPASEQTLEQAETATGIYEKNSWHQTPEYARALRIVGRIRNTLRRDDAIVALLKAEGVLKEQRLTSGIDYLITLNELLFYYRNHDQLIEAIPYCETAEELARQLLKVDRGLVAQTCNQVATIYETLGRTDEALENYLRAVNFFDELSGPPSRAQLITLKNVAGLYRRQQQYVSAEDFFRRFLKMVETPGLYDRGLQVDAVLGLTSMYQEQERYQQARNLLGQLDQSLQQDEKISTLWCNIRLAQISLEQADEKPDKAVALFEELWNVLATGTFPPKPESTLQNDQSPQSTLERPQIYRGREWLGFLQQVKGITGQFSDPAPYLRVLKVIQDHAREWDQNEPWHLADAENELREARKYADLSPEARLKLKEAEEWEAKALDQSGSEATADRLSLLEKVLATQTEILGRKHRAVATTCLEFAQLQRKSGRISSAMDSYREAVRIRSELLGDRHAATAEAQSEAALGAMAAGDVQQAQRWLFEAIKTQTEILGENAPALAESYHRLVKYYIYQGQYAEALELAQSTCQRYAAVFGKMSLKNAEALKTLSSVYSALGNDMQAIYPLLESMEIVNGLDVDSRAETEFILAAGWQLLQFPLSHALLQEVVDEFVAKLKMTDPDSKDYANALELRGMLSFNQKKYEEAETYFQQSLQIYRKFFENPNHPQISELLNNLGAVALNRGKLEQAEQYLEQAFSSRLESTVTGNEIQFLIFYNLAEVKARLGKSAIALKYLSRCFEIDERSLMTNLLLRPEAALTKLLNNRFNLYSLLVTLQLSGQLPEDSVSEVFSRILGRKGLALDIACQMNAAQNALIHDAGIASKLQEIQQLRIWLAESSVTGEEFEKQQVSNAGEKFVPNRQTKAVLRIQELQEQVALAIREAGLQLQLTGVDVEEIRGKLAPDSALIEFVVSGLIDLKDPASRAGDDPHLLAFYLPSDAKRTCRLVDLGRIRDINEQIEKLRGHIERVPRSLRFMSEDELESQYQELSSQLYRSLLQPFDEELSKLDHLVIAPDGQLHFIPFAALTRANGHYLVEDLAISYVSSGRDLLREKAAPGRGTLVLADPDYDATREQRISQAKTLGIDLSDHQKFALRGAGQTELRSLRWRPLPGARKEAASVQTHLAGSIYAPVQVFYGGDAAEDVFKTVVSPRIVHIATHGFYLPLENAGAFNESRSVQRSSGSALGRLRYVDNPLLRSGLVLAGANQLATNSEKRGVNLEDGWLTAQEISSMDFRNTELVVLSACESGLGDSELGNGVRGLQRAFIVAGAHSLLTSMFEVPDKETRELMDSFYQKFVQSGDQVKSMQAAQQKLILQRREQSDAAHPFFWASFFIVGQPEKNPAGK</sequence>
<dbReference type="EMBL" id="CP036266">
    <property type="protein sequence ID" value="QDT20243.1"/>
    <property type="molecule type" value="Genomic_DNA"/>
</dbReference>
<dbReference type="SUPFAM" id="SSF48452">
    <property type="entry name" value="TPR-like"/>
    <property type="match status" value="4"/>
</dbReference>
<dbReference type="Pfam" id="PF12770">
    <property type="entry name" value="CHAT"/>
    <property type="match status" value="1"/>
</dbReference>
<protein>
    <submittedName>
        <fullName evidence="5">CHAT domain protein</fullName>
    </submittedName>
</protein>
<evidence type="ECO:0000256" key="3">
    <source>
        <dbReference type="PROSITE-ProRule" id="PRU00339"/>
    </source>
</evidence>
<evidence type="ECO:0000256" key="2">
    <source>
        <dbReference type="ARBA" id="ARBA00022803"/>
    </source>
</evidence>
<dbReference type="OrthoDB" id="220792at2"/>
<dbReference type="Pfam" id="PF13374">
    <property type="entry name" value="TPR_10"/>
    <property type="match status" value="3"/>
</dbReference>
<dbReference type="Gene3D" id="1.25.40.10">
    <property type="entry name" value="Tetratricopeptide repeat domain"/>
    <property type="match status" value="5"/>
</dbReference>
<reference evidence="5 6" key="1">
    <citation type="submission" date="2019-02" db="EMBL/GenBank/DDBJ databases">
        <title>Deep-cultivation of Planctomycetes and their phenomic and genomic characterization uncovers novel biology.</title>
        <authorList>
            <person name="Wiegand S."/>
            <person name="Jogler M."/>
            <person name="Boedeker C."/>
            <person name="Pinto D."/>
            <person name="Vollmers J."/>
            <person name="Rivas-Marin E."/>
            <person name="Kohn T."/>
            <person name="Peeters S.H."/>
            <person name="Heuer A."/>
            <person name="Rast P."/>
            <person name="Oberbeckmann S."/>
            <person name="Bunk B."/>
            <person name="Jeske O."/>
            <person name="Meyerdierks A."/>
            <person name="Storesund J.E."/>
            <person name="Kallscheuer N."/>
            <person name="Luecker S."/>
            <person name="Lage O.M."/>
            <person name="Pohl T."/>
            <person name="Merkel B.J."/>
            <person name="Hornburger P."/>
            <person name="Mueller R.-W."/>
            <person name="Bruemmer F."/>
            <person name="Labrenz M."/>
            <person name="Spormann A.M."/>
            <person name="Op den Camp H."/>
            <person name="Overmann J."/>
            <person name="Amann R."/>
            <person name="Jetten M.S.M."/>
            <person name="Mascher T."/>
            <person name="Medema M.H."/>
            <person name="Devos D.P."/>
            <person name="Kaster A.-K."/>
            <person name="Ovreas L."/>
            <person name="Rohde M."/>
            <person name="Galperin M.Y."/>
            <person name="Jogler C."/>
        </authorList>
    </citation>
    <scope>NUCLEOTIDE SEQUENCE [LARGE SCALE GENOMIC DNA]</scope>
    <source>
        <strain evidence="5 6">HG66A1</strain>
    </source>
</reference>
<keyword evidence="6" id="KW-1185">Reference proteome</keyword>
<dbReference type="PANTHER" id="PTHR45641:SF19">
    <property type="entry name" value="NEPHROCYSTIN-3"/>
    <property type="match status" value="1"/>
</dbReference>
<accession>A0A517PLI6</accession>
<organism evidence="5 6">
    <name type="scientific">Gimesia chilikensis</name>
    <dbReference type="NCBI Taxonomy" id="2605989"/>
    <lineage>
        <taxon>Bacteria</taxon>
        <taxon>Pseudomonadati</taxon>
        <taxon>Planctomycetota</taxon>
        <taxon>Planctomycetia</taxon>
        <taxon>Planctomycetales</taxon>
        <taxon>Planctomycetaceae</taxon>
        <taxon>Gimesia</taxon>
    </lineage>
</organism>
<keyword evidence="1" id="KW-0677">Repeat</keyword>
<proteinExistence type="predicted"/>
<dbReference type="RefSeq" id="WP_145182817.1">
    <property type="nucleotide sequence ID" value="NZ_CP036266.1"/>
</dbReference>
<dbReference type="Pfam" id="PF13424">
    <property type="entry name" value="TPR_12"/>
    <property type="match status" value="2"/>
</dbReference>
<evidence type="ECO:0000256" key="1">
    <source>
        <dbReference type="ARBA" id="ARBA00022737"/>
    </source>
</evidence>